<sequence length="296" mass="34112">MKYLDRIRIKSIALVILCILLMGCNNINSEKINGKQENKKSSQNTNQKVDGTDESESNTVSNQDKEKVDDNSLETVLSNINNIKDIPENTHNIFEGFIGRERIIMDIYVDSEGVTLYYVGKDKTKEYKLVGSILNDNIIVKDNDNTTLMILNNAQNGEIYGEYYADGPKTNIRVRFSYITGEGNLDNRYTLGEDDTKTERFVQEIIDAITNKSLKDFMTYIAYPLKVRGNRNMEIINLEQFKKNKVLNKRLRNTITNSFSKFMYSSEEGIRIGDSKYNIWIKLNDDGEWIITEINN</sequence>
<organism evidence="2 3">
    <name type="scientific">Anaeromicropila herbilytica</name>
    <dbReference type="NCBI Taxonomy" id="2785025"/>
    <lineage>
        <taxon>Bacteria</taxon>
        <taxon>Bacillati</taxon>
        <taxon>Bacillota</taxon>
        <taxon>Clostridia</taxon>
        <taxon>Lachnospirales</taxon>
        <taxon>Lachnospiraceae</taxon>
        <taxon>Anaeromicropila</taxon>
    </lineage>
</organism>
<evidence type="ECO:0000256" key="1">
    <source>
        <dbReference type="SAM" id="MobiDB-lite"/>
    </source>
</evidence>
<evidence type="ECO:0000313" key="2">
    <source>
        <dbReference type="EMBL" id="BCN32772.1"/>
    </source>
</evidence>
<proteinExistence type="predicted"/>
<evidence type="ECO:0000313" key="3">
    <source>
        <dbReference type="Proteomes" id="UP000595897"/>
    </source>
</evidence>
<accession>A0A7R7EPU6</accession>
<evidence type="ECO:0008006" key="4">
    <source>
        <dbReference type="Google" id="ProtNLM"/>
    </source>
</evidence>
<dbReference type="RefSeq" id="WP_271713790.1">
    <property type="nucleotide sequence ID" value="NZ_AP024169.1"/>
</dbReference>
<reference evidence="2 3" key="1">
    <citation type="submission" date="2020-11" db="EMBL/GenBank/DDBJ databases">
        <title>Draft genome sequencing of a Lachnospiraceae strain isolated from anoxic soil subjected to BSD treatment.</title>
        <authorList>
            <person name="Uek A."/>
            <person name="Tonouchi A."/>
        </authorList>
    </citation>
    <scope>NUCLEOTIDE SEQUENCE [LARGE SCALE GENOMIC DNA]</scope>
    <source>
        <strain evidence="2 3">TB5</strain>
    </source>
</reference>
<protein>
    <recommendedName>
        <fullName evidence="4">Lipoprotein</fullName>
    </recommendedName>
</protein>
<gene>
    <name evidence="2" type="ORF">bsdtb5_40670</name>
</gene>
<dbReference type="AlphaFoldDB" id="A0A7R7EPU6"/>
<dbReference type="PROSITE" id="PS51257">
    <property type="entry name" value="PROKAR_LIPOPROTEIN"/>
    <property type="match status" value="1"/>
</dbReference>
<dbReference type="KEGG" id="ahb:bsdtb5_40670"/>
<feature type="region of interest" description="Disordered" evidence="1">
    <location>
        <begin position="35"/>
        <end position="71"/>
    </location>
</feature>
<dbReference type="EMBL" id="AP024169">
    <property type="protein sequence ID" value="BCN32772.1"/>
    <property type="molecule type" value="Genomic_DNA"/>
</dbReference>
<dbReference type="Proteomes" id="UP000595897">
    <property type="component" value="Chromosome"/>
</dbReference>
<keyword evidence="3" id="KW-1185">Reference proteome</keyword>
<name>A0A7R7EPU6_9FIRM</name>